<gene>
    <name evidence="2" type="ORF">KDD17_18555</name>
</gene>
<protein>
    <submittedName>
        <fullName evidence="2">Photosynthetic complex assembly protein</fullName>
    </submittedName>
</protein>
<dbReference type="NCBIfam" id="TIGR03054">
    <property type="entry name" value="photo_alph_chp1"/>
    <property type="match status" value="1"/>
</dbReference>
<dbReference type="KEGG" id="sual:KDD17_18555"/>
<organism evidence="2 3">
    <name type="scientific">Sulfitobacter albidus</name>
    <dbReference type="NCBI Taxonomy" id="2829501"/>
    <lineage>
        <taxon>Bacteria</taxon>
        <taxon>Pseudomonadati</taxon>
        <taxon>Pseudomonadota</taxon>
        <taxon>Alphaproteobacteria</taxon>
        <taxon>Rhodobacterales</taxon>
        <taxon>Roseobacteraceae</taxon>
        <taxon>Sulfitobacter</taxon>
    </lineage>
</organism>
<evidence type="ECO:0000256" key="1">
    <source>
        <dbReference type="SAM" id="Phobius"/>
    </source>
</evidence>
<keyword evidence="1" id="KW-0472">Membrane</keyword>
<keyword evidence="1" id="KW-0812">Transmembrane</keyword>
<evidence type="ECO:0000313" key="2">
    <source>
        <dbReference type="EMBL" id="QUJ78381.1"/>
    </source>
</evidence>
<dbReference type="AlphaFoldDB" id="A0A975PPC4"/>
<dbReference type="InterPro" id="IPR017495">
    <property type="entry name" value="PuhC"/>
</dbReference>
<reference evidence="2" key="1">
    <citation type="submission" date="2021-04" db="EMBL/GenBank/DDBJ databases">
        <title>Complete genome sequence for Sulfitobacter sp. strain JK7-1.</title>
        <authorList>
            <person name="Park S.-J."/>
        </authorList>
    </citation>
    <scope>NUCLEOTIDE SEQUENCE</scope>
    <source>
        <strain evidence="2">JK7-1</strain>
    </source>
</reference>
<keyword evidence="1" id="KW-1133">Transmembrane helix</keyword>
<keyword evidence="3" id="KW-1185">Reference proteome</keyword>
<accession>A0A975PPC4</accession>
<evidence type="ECO:0000313" key="3">
    <source>
        <dbReference type="Proteomes" id="UP000683291"/>
    </source>
</evidence>
<dbReference type="Proteomes" id="UP000683291">
    <property type="component" value="Chromosome pJK7-1-4"/>
</dbReference>
<name>A0A975PPC4_9RHOB</name>
<dbReference type="EMBL" id="CP073585">
    <property type="protein sequence ID" value="QUJ78381.1"/>
    <property type="molecule type" value="Genomic_DNA"/>
</dbReference>
<sequence length="158" mass="16909">MTHQNQTSSLENQMRARDRDMVPRVLVQAMFALMLGSLALVSYARITDTPLTGVAPAPAIVAETVVTFGGDRTTGITVHDATGTQIAASTDPRAGFIDVVWVAVMRERKVQGTDPAAPIRVVRRDGGRTDIIDDSTGWSLPLIGYGQDNVAAFATLID</sequence>
<proteinExistence type="predicted"/>
<dbReference type="RefSeq" id="WP_212706573.1">
    <property type="nucleotide sequence ID" value="NZ_CP073585.1"/>
</dbReference>
<feature type="transmembrane region" description="Helical" evidence="1">
    <location>
        <begin position="21"/>
        <end position="44"/>
    </location>
</feature>